<dbReference type="CDD" id="cd17320">
    <property type="entry name" value="MFS_MdfA_MDR_like"/>
    <property type="match status" value="1"/>
</dbReference>
<feature type="transmembrane region" description="Helical" evidence="8">
    <location>
        <begin position="244"/>
        <end position="263"/>
    </location>
</feature>
<dbReference type="Pfam" id="PF07690">
    <property type="entry name" value="MFS_1"/>
    <property type="match status" value="1"/>
</dbReference>
<sequence length="389" mass="42281">MKWLAWLLGSYTMLGPFSISTYMPFFPMLMVSLGATQLELQQTLSAYLAAFGVMMLLHGPLSDAFGRRPVILAALAVYFVASIGGALASSLGLLICFRTFQGLSVGAGSVVGRVVIRDRLEGTAAQKLLAQVSMIFGLAPAIAPVFGGWLQNWFPWQSVFIFMAIFSGLQLMVSYFCLPETLPRERRTSMRPAALLRSYNAVLRSRPFWLLSLALSCNFIGFFVYVSAAPIFVVQYLGLSKAEFGWLFIPATSGIIFGAYLSGKFAKRFAPLTTVSYGYLIMAGATVLNVLYNAYLPPVLPWVILPLALYTVGMSFVTPTITLLTLDLFPSARGMAASLQGFVQTMVMTLASGLVAPLVADSGLAMALTVFCFLGAGCLAWFCYTRLNR</sequence>
<comment type="similarity">
    <text evidence="2 8">Belongs to the major facilitator superfamily. Bcr/CmlA family.</text>
</comment>
<evidence type="ECO:0000256" key="7">
    <source>
        <dbReference type="ARBA" id="ARBA00023136"/>
    </source>
</evidence>
<dbReference type="InterPro" id="IPR036259">
    <property type="entry name" value="MFS_trans_sf"/>
</dbReference>
<dbReference type="PRINTS" id="PR01035">
    <property type="entry name" value="TCRTETA"/>
</dbReference>
<evidence type="ECO:0000256" key="4">
    <source>
        <dbReference type="ARBA" id="ARBA00022475"/>
    </source>
</evidence>
<dbReference type="PANTHER" id="PTHR23502:SF132">
    <property type="entry name" value="POLYAMINE TRANSPORTER 2-RELATED"/>
    <property type="match status" value="1"/>
</dbReference>
<dbReference type="PANTHER" id="PTHR23502">
    <property type="entry name" value="MAJOR FACILITATOR SUPERFAMILY"/>
    <property type="match status" value="1"/>
</dbReference>
<gene>
    <name evidence="10" type="ORF">CR159_17545</name>
</gene>
<comment type="caution">
    <text evidence="8">Lacks conserved residue(s) required for the propagation of feature annotation.</text>
</comment>
<evidence type="ECO:0000313" key="11">
    <source>
        <dbReference type="Proteomes" id="UP000234190"/>
    </source>
</evidence>
<keyword evidence="6 8" id="KW-1133">Transmembrane helix</keyword>
<dbReference type="GO" id="GO:0015385">
    <property type="term" value="F:sodium:proton antiporter activity"/>
    <property type="evidence" value="ECO:0007669"/>
    <property type="project" value="TreeGrafter"/>
</dbReference>
<evidence type="ECO:0000256" key="3">
    <source>
        <dbReference type="ARBA" id="ARBA00022448"/>
    </source>
</evidence>
<feature type="transmembrane region" description="Helical" evidence="8">
    <location>
        <begin position="307"/>
        <end position="329"/>
    </location>
</feature>
<evidence type="ECO:0000259" key="9">
    <source>
        <dbReference type="PROSITE" id="PS50850"/>
    </source>
</evidence>
<proteinExistence type="inferred from homology"/>
<dbReference type="RefSeq" id="WP_143705480.1">
    <property type="nucleotide sequence ID" value="NZ_PDNW01000018.1"/>
</dbReference>
<evidence type="ECO:0000256" key="6">
    <source>
        <dbReference type="ARBA" id="ARBA00022989"/>
    </source>
</evidence>
<dbReference type="SUPFAM" id="SSF103473">
    <property type="entry name" value="MFS general substrate transporter"/>
    <property type="match status" value="1"/>
</dbReference>
<dbReference type="GO" id="GO:1990961">
    <property type="term" value="P:xenobiotic detoxification by transmembrane export across the plasma membrane"/>
    <property type="evidence" value="ECO:0007669"/>
    <property type="project" value="InterPro"/>
</dbReference>
<keyword evidence="4" id="KW-1003">Cell membrane</keyword>
<evidence type="ECO:0000256" key="1">
    <source>
        <dbReference type="ARBA" id="ARBA00004651"/>
    </source>
</evidence>
<feature type="transmembrane region" description="Helical" evidence="8">
    <location>
        <begin position="44"/>
        <end position="61"/>
    </location>
</feature>
<keyword evidence="11" id="KW-1185">Reference proteome</keyword>
<feature type="transmembrane region" description="Helical" evidence="8">
    <location>
        <begin position="365"/>
        <end position="384"/>
    </location>
</feature>
<feature type="transmembrane region" description="Helical" evidence="8">
    <location>
        <begin position="156"/>
        <end position="178"/>
    </location>
</feature>
<comment type="caution">
    <text evidence="10">The sequence shown here is derived from an EMBL/GenBank/DDBJ whole genome shotgun (WGS) entry which is preliminary data.</text>
</comment>
<protein>
    <recommendedName>
        <fullName evidence="8">Bcr/CflA family efflux transporter</fullName>
    </recommendedName>
</protein>
<feature type="transmembrane region" description="Helical" evidence="8">
    <location>
        <begin position="208"/>
        <end position="232"/>
    </location>
</feature>
<dbReference type="OrthoDB" id="9814303at2"/>
<dbReference type="NCBIfam" id="TIGR00710">
    <property type="entry name" value="efflux_Bcr_CflA"/>
    <property type="match status" value="1"/>
</dbReference>
<dbReference type="Proteomes" id="UP000234190">
    <property type="component" value="Unassembled WGS sequence"/>
</dbReference>
<feature type="transmembrane region" description="Helical" evidence="8">
    <location>
        <begin position="275"/>
        <end position="295"/>
    </location>
</feature>
<evidence type="ECO:0000256" key="5">
    <source>
        <dbReference type="ARBA" id="ARBA00022692"/>
    </source>
</evidence>
<feature type="domain" description="Major facilitator superfamily (MFS) profile" evidence="9">
    <location>
        <begin position="4"/>
        <end position="389"/>
    </location>
</feature>
<dbReference type="InterPro" id="IPR004812">
    <property type="entry name" value="Efflux_drug-R_Bcr/CmlA"/>
</dbReference>
<feature type="transmembrane region" description="Helical" evidence="8">
    <location>
        <begin position="341"/>
        <end position="359"/>
    </location>
</feature>
<dbReference type="AlphaFoldDB" id="A0A2N4U0S4"/>
<dbReference type="InterPro" id="IPR001958">
    <property type="entry name" value="Tet-R_TetA/multi-R_MdtG-like"/>
</dbReference>
<dbReference type="GO" id="GO:0042910">
    <property type="term" value="F:xenobiotic transmembrane transporter activity"/>
    <property type="evidence" value="ECO:0007669"/>
    <property type="project" value="InterPro"/>
</dbReference>
<reference evidence="10 11" key="1">
    <citation type="submission" date="2017-10" db="EMBL/GenBank/DDBJ databases">
        <title>Two draft genome sequences of Pusillimonas sp. strains isolated from a nitrate- and radionuclide-contaminated groundwater in Russia.</title>
        <authorList>
            <person name="Grouzdev D.S."/>
            <person name="Tourova T.P."/>
            <person name="Goeva M.A."/>
            <person name="Babich T.L."/>
            <person name="Sokolova D.S."/>
            <person name="Abdullin R."/>
            <person name="Poltaraus A.B."/>
            <person name="Toshchakov S.V."/>
            <person name="Nazina T.N."/>
        </authorList>
    </citation>
    <scope>NUCLEOTIDE SEQUENCE [LARGE SCALE GENOMIC DNA]</scope>
    <source>
        <strain evidence="10 11">JR1/69-3-13</strain>
    </source>
</reference>
<comment type="subcellular location">
    <subcellularLocation>
        <location evidence="8">Cell inner membrane</location>
        <topology evidence="8">Multi-pass membrane protein</topology>
    </subcellularLocation>
    <subcellularLocation>
        <location evidence="1">Cell membrane</location>
        <topology evidence="1">Multi-pass membrane protein</topology>
    </subcellularLocation>
</comment>
<feature type="transmembrane region" description="Helical" evidence="8">
    <location>
        <begin position="99"/>
        <end position="116"/>
    </location>
</feature>
<dbReference type="PROSITE" id="PS50850">
    <property type="entry name" value="MFS"/>
    <property type="match status" value="1"/>
</dbReference>
<organism evidence="10 11">
    <name type="scientific">Pollutimonas subterranea</name>
    <dbReference type="NCBI Taxonomy" id="2045210"/>
    <lineage>
        <taxon>Bacteria</taxon>
        <taxon>Pseudomonadati</taxon>
        <taxon>Pseudomonadota</taxon>
        <taxon>Betaproteobacteria</taxon>
        <taxon>Burkholderiales</taxon>
        <taxon>Alcaligenaceae</taxon>
        <taxon>Pollutimonas</taxon>
    </lineage>
</organism>
<keyword evidence="8" id="KW-0997">Cell inner membrane</keyword>
<dbReference type="InterPro" id="IPR011701">
    <property type="entry name" value="MFS"/>
</dbReference>
<evidence type="ECO:0000256" key="8">
    <source>
        <dbReference type="RuleBase" id="RU365088"/>
    </source>
</evidence>
<keyword evidence="3 8" id="KW-0813">Transport</keyword>
<keyword evidence="5 8" id="KW-0812">Transmembrane</keyword>
<feature type="transmembrane region" description="Helical" evidence="8">
    <location>
        <begin position="128"/>
        <end position="150"/>
    </location>
</feature>
<accession>A0A2N4U0S4</accession>
<evidence type="ECO:0000256" key="2">
    <source>
        <dbReference type="ARBA" id="ARBA00006236"/>
    </source>
</evidence>
<dbReference type="Gene3D" id="1.20.1720.10">
    <property type="entry name" value="Multidrug resistance protein D"/>
    <property type="match status" value="1"/>
</dbReference>
<dbReference type="EMBL" id="PDNW01000018">
    <property type="protein sequence ID" value="PLC48623.1"/>
    <property type="molecule type" value="Genomic_DNA"/>
</dbReference>
<feature type="transmembrane region" description="Helical" evidence="8">
    <location>
        <begin position="70"/>
        <end position="93"/>
    </location>
</feature>
<evidence type="ECO:0000313" key="10">
    <source>
        <dbReference type="EMBL" id="PLC48623.1"/>
    </source>
</evidence>
<keyword evidence="7 8" id="KW-0472">Membrane</keyword>
<name>A0A2N4U0S4_9BURK</name>
<dbReference type="InterPro" id="IPR020846">
    <property type="entry name" value="MFS_dom"/>
</dbReference>
<dbReference type="GO" id="GO:0005886">
    <property type="term" value="C:plasma membrane"/>
    <property type="evidence" value="ECO:0007669"/>
    <property type="project" value="UniProtKB-SubCell"/>
</dbReference>